<gene>
    <name evidence="5" type="ORF">FYJ63_04200</name>
</gene>
<dbReference type="EMBL" id="VUMY01000006">
    <property type="protein sequence ID" value="MST49441.1"/>
    <property type="molecule type" value="Genomic_DNA"/>
</dbReference>
<dbReference type="PANTHER" id="PTHR35936">
    <property type="entry name" value="MEMBRANE-BOUND LYTIC MUREIN TRANSGLYCOSYLASE F"/>
    <property type="match status" value="1"/>
</dbReference>
<dbReference type="SUPFAM" id="SSF53850">
    <property type="entry name" value="Periplasmic binding protein-like II"/>
    <property type="match status" value="1"/>
</dbReference>
<evidence type="ECO:0000256" key="1">
    <source>
        <dbReference type="ARBA" id="ARBA00022729"/>
    </source>
</evidence>
<feature type="chain" id="PRO_5038797150" evidence="3">
    <location>
        <begin position="20"/>
        <end position="301"/>
    </location>
</feature>
<evidence type="ECO:0000313" key="6">
    <source>
        <dbReference type="Proteomes" id="UP000442535"/>
    </source>
</evidence>
<dbReference type="Pfam" id="PF00497">
    <property type="entry name" value="SBP_bac_3"/>
    <property type="match status" value="1"/>
</dbReference>
<keyword evidence="6" id="KW-1185">Reference proteome</keyword>
<accession>A0A7K0K1T0</accession>
<sequence>MMKKLFGTLALLAGAISLAACGSGSVDSLKTGEASPSGETSSAAKAGGSGVEDGVFTVAMEAAYAPYNWAQPDDANGAVKIKGAELYANGYDVMTAKEIADANGWKLEIVQLEWDSLIPAVQAGTVDATIAGQSMTKEREKTVDFAGPYLYANIVALTKADSKFAGAKGLADLAGGKATSQSGTVWYDTLIPQIKDVDKQPPAASAPAMLMALETGQVDYVVTDMPTAQGALIAYPDMKILDFSSGDDNFKASDEDVNIGIAIRKGNTELKDGINAVLKDKTAEDFNKLMEQAAKIQPLQK</sequence>
<dbReference type="PROSITE" id="PS51257">
    <property type="entry name" value="PROKAR_LIPOPROTEIN"/>
    <property type="match status" value="1"/>
</dbReference>
<evidence type="ECO:0000259" key="4">
    <source>
        <dbReference type="SMART" id="SM00062"/>
    </source>
</evidence>
<protein>
    <submittedName>
        <fullName evidence="5">Transporter substrate-binding domain-containing protein</fullName>
    </submittedName>
</protein>
<dbReference type="InterPro" id="IPR001638">
    <property type="entry name" value="Solute-binding_3/MltF_N"/>
</dbReference>
<evidence type="ECO:0000256" key="3">
    <source>
        <dbReference type="SAM" id="SignalP"/>
    </source>
</evidence>
<feature type="region of interest" description="Disordered" evidence="2">
    <location>
        <begin position="29"/>
        <end position="49"/>
    </location>
</feature>
<organism evidence="5 6">
    <name type="scientific">Mobiluncus porci</name>
    <dbReference type="NCBI Taxonomy" id="2652278"/>
    <lineage>
        <taxon>Bacteria</taxon>
        <taxon>Bacillati</taxon>
        <taxon>Actinomycetota</taxon>
        <taxon>Actinomycetes</taxon>
        <taxon>Actinomycetales</taxon>
        <taxon>Actinomycetaceae</taxon>
        <taxon>Mobiluncus</taxon>
    </lineage>
</organism>
<feature type="domain" description="Solute-binding protein family 3/N-terminal" evidence="4">
    <location>
        <begin position="55"/>
        <end position="297"/>
    </location>
</feature>
<dbReference type="Proteomes" id="UP000442535">
    <property type="component" value="Unassembled WGS sequence"/>
</dbReference>
<comment type="caution">
    <text evidence="5">The sequence shown here is derived from an EMBL/GenBank/DDBJ whole genome shotgun (WGS) entry which is preliminary data.</text>
</comment>
<dbReference type="PANTHER" id="PTHR35936:SF17">
    <property type="entry name" value="ARGININE-BINDING EXTRACELLULAR PROTEIN ARTP"/>
    <property type="match status" value="1"/>
</dbReference>
<dbReference type="AlphaFoldDB" id="A0A7K0K1T0"/>
<evidence type="ECO:0000256" key="2">
    <source>
        <dbReference type="SAM" id="MobiDB-lite"/>
    </source>
</evidence>
<evidence type="ECO:0000313" key="5">
    <source>
        <dbReference type="EMBL" id="MST49441.1"/>
    </source>
</evidence>
<feature type="signal peptide" evidence="3">
    <location>
        <begin position="1"/>
        <end position="19"/>
    </location>
</feature>
<dbReference type="Gene3D" id="3.40.190.10">
    <property type="entry name" value="Periplasmic binding protein-like II"/>
    <property type="match status" value="2"/>
</dbReference>
<name>A0A7K0K1T0_9ACTO</name>
<dbReference type="SMART" id="SM00062">
    <property type="entry name" value="PBPb"/>
    <property type="match status" value="1"/>
</dbReference>
<proteinExistence type="predicted"/>
<keyword evidence="1 3" id="KW-0732">Signal</keyword>
<reference evidence="5 6" key="1">
    <citation type="submission" date="2019-08" db="EMBL/GenBank/DDBJ databases">
        <title>In-depth cultivation of the pig gut microbiome towards novel bacterial diversity and tailored functional studies.</title>
        <authorList>
            <person name="Wylensek D."/>
            <person name="Hitch T.C.A."/>
            <person name="Clavel T."/>
        </authorList>
    </citation>
    <scope>NUCLEOTIDE SEQUENCE [LARGE SCALE GENOMIC DNA]</scope>
    <source>
        <strain evidence="5 6">RF-GAM-744-WT-7</strain>
    </source>
</reference>